<sequence>MKKLSLSNIIFVVVIALLIIPQTRKPIQVALQKIRVQLFSPSTLDKEDQQQLEPFTYHLRSLDGISKGIEIGQGRVTFISYWATWCPPCIAEFPSIDKLFKDYGNEIDFLLITNEDPEIVKRFLKEKEFDIPVVLPQMNTPEELYESSIPTSYIIDATGKIIIKEQGAVDWNSTEIREVIDQLIIN</sequence>
<comment type="caution">
    <text evidence="2">The sequence shown here is derived from an EMBL/GenBank/DDBJ whole genome shotgun (WGS) entry which is preliminary data.</text>
</comment>
<dbReference type="InterPro" id="IPR036249">
    <property type="entry name" value="Thioredoxin-like_sf"/>
</dbReference>
<dbReference type="PROSITE" id="PS51352">
    <property type="entry name" value="THIOREDOXIN_2"/>
    <property type="match status" value="1"/>
</dbReference>
<evidence type="ECO:0000313" key="2">
    <source>
        <dbReference type="EMBL" id="PPK93045.1"/>
    </source>
</evidence>
<dbReference type="Gene3D" id="3.40.30.10">
    <property type="entry name" value="Glutaredoxin"/>
    <property type="match status" value="1"/>
</dbReference>
<evidence type="ECO:0000259" key="1">
    <source>
        <dbReference type="PROSITE" id="PS51352"/>
    </source>
</evidence>
<dbReference type="PANTHER" id="PTHR42852">
    <property type="entry name" value="THIOL:DISULFIDE INTERCHANGE PROTEIN DSBE"/>
    <property type="match status" value="1"/>
</dbReference>
<gene>
    <name evidence="2" type="ORF">LY01_02750</name>
</gene>
<name>A0A2S6IFP7_9FLAO</name>
<keyword evidence="3" id="KW-1185">Reference proteome</keyword>
<evidence type="ECO:0000313" key="3">
    <source>
        <dbReference type="Proteomes" id="UP000239002"/>
    </source>
</evidence>
<dbReference type="RefSeq" id="WP_104516521.1">
    <property type="nucleotide sequence ID" value="NZ_MQVW01000020.1"/>
</dbReference>
<feature type="domain" description="Thioredoxin" evidence="1">
    <location>
        <begin position="46"/>
        <end position="185"/>
    </location>
</feature>
<dbReference type="PANTHER" id="PTHR42852:SF17">
    <property type="entry name" value="THIOREDOXIN-LIKE PROTEIN HI_1115"/>
    <property type="match status" value="1"/>
</dbReference>
<protein>
    <submittedName>
        <fullName evidence="2">Thiol-disulfide isomerase/thioredoxin</fullName>
    </submittedName>
</protein>
<accession>A0A2S6IFP7</accession>
<dbReference type="Proteomes" id="UP000239002">
    <property type="component" value="Unassembled WGS sequence"/>
</dbReference>
<keyword evidence="2" id="KW-0413">Isomerase</keyword>
<organism evidence="2 3">
    <name type="scientific">Nonlabens xylanidelens</name>
    <dbReference type="NCBI Taxonomy" id="191564"/>
    <lineage>
        <taxon>Bacteria</taxon>
        <taxon>Pseudomonadati</taxon>
        <taxon>Bacteroidota</taxon>
        <taxon>Flavobacteriia</taxon>
        <taxon>Flavobacteriales</taxon>
        <taxon>Flavobacteriaceae</taxon>
        <taxon>Nonlabens</taxon>
    </lineage>
</organism>
<reference evidence="2 3" key="1">
    <citation type="submission" date="2018-02" db="EMBL/GenBank/DDBJ databases">
        <title>Genomic Encyclopedia of Archaeal and Bacterial Type Strains, Phase II (KMG-II): from individual species to whole genera.</title>
        <authorList>
            <person name="Goeker M."/>
        </authorList>
    </citation>
    <scope>NUCLEOTIDE SEQUENCE [LARGE SCALE GENOMIC DNA]</scope>
    <source>
        <strain evidence="2 3">DSM 16809</strain>
    </source>
</reference>
<dbReference type="GO" id="GO:0016853">
    <property type="term" value="F:isomerase activity"/>
    <property type="evidence" value="ECO:0007669"/>
    <property type="project" value="UniProtKB-KW"/>
</dbReference>
<dbReference type="EMBL" id="PTJE01000008">
    <property type="protein sequence ID" value="PPK93045.1"/>
    <property type="molecule type" value="Genomic_DNA"/>
</dbReference>
<dbReference type="OrthoDB" id="9815205at2"/>
<proteinExistence type="predicted"/>
<dbReference type="InterPro" id="IPR050553">
    <property type="entry name" value="Thioredoxin_ResA/DsbE_sf"/>
</dbReference>
<dbReference type="Pfam" id="PF08534">
    <property type="entry name" value="Redoxin"/>
    <property type="match status" value="1"/>
</dbReference>
<dbReference type="CDD" id="cd02966">
    <property type="entry name" value="TlpA_like_family"/>
    <property type="match status" value="1"/>
</dbReference>
<dbReference type="SUPFAM" id="SSF52833">
    <property type="entry name" value="Thioredoxin-like"/>
    <property type="match status" value="1"/>
</dbReference>
<dbReference type="InterPro" id="IPR013766">
    <property type="entry name" value="Thioredoxin_domain"/>
</dbReference>
<dbReference type="GO" id="GO:0016491">
    <property type="term" value="F:oxidoreductase activity"/>
    <property type="evidence" value="ECO:0007669"/>
    <property type="project" value="InterPro"/>
</dbReference>
<dbReference type="AlphaFoldDB" id="A0A2S6IFP7"/>
<dbReference type="InterPro" id="IPR013740">
    <property type="entry name" value="Redoxin"/>
</dbReference>